<dbReference type="GO" id="GO:0005739">
    <property type="term" value="C:mitochondrion"/>
    <property type="evidence" value="ECO:0007669"/>
    <property type="project" value="TreeGrafter"/>
</dbReference>
<dbReference type="PANTHER" id="PTHR10938">
    <property type="entry name" value="TRANSLATION INITIATION FACTOR IF-3"/>
    <property type="match status" value="1"/>
</dbReference>
<dbReference type="GO" id="GO:0070124">
    <property type="term" value="P:mitochondrial translational initiation"/>
    <property type="evidence" value="ECO:0007669"/>
    <property type="project" value="TreeGrafter"/>
</dbReference>
<dbReference type="GO" id="GO:0032790">
    <property type="term" value="P:ribosome disassembly"/>
    <property type="evidence" value="ECO:0007669"/>
    <property type="project" value="TreeGrafter"/>
</dbReference>
<keyword evidence="5" id="KW-1185">Reference proteome</keyword>
<accession>A0A0G2GRF0</accession>
<reference evidence="4 5" key="2">
    <citation type="submission" date="2015-05" db="EMBL/GenBank/DDBJ databases">
        <authorList>
            <person name="Morales-Cruz A."/>
            <person name="Amrine K.C."/>
            <person name="Cantu D."/>
        </authorList>
    </citation>
    <scope>NUCLEOTIDE SEQUENCE [LARGE SCALE GENOMIC DNA]</scope>
    <source>
        <strain evidence="4">UCRPC4</strain>
    </source>
</reference>
<evidence type="ECO:0000256" key="1">
    <source>
        <dbReference type="ARBA" id="ARBA00005439"/>
    </source>
</evidence>
<name>A0A0G2GRF0_PHACM</name>
<dbReference type="Proteomes" id="UP000053317">
    <property type="component" value="Unassembled WGS sequence"/>
</dbReference>
<dbReference type="EMBL" id="LCWF01000108">
    <property type="protein sequence ID" value="KKY19370.1"/>
    <property type="molecule type" value="Genomic_DNA"/>
</dbReference>
<evidence type="ECO:0000313" key="5">
    <source>
        <dbReference type="Proteomes" id="UP000053317"/>
    </source>
</evidence>
<dbReference type="SUPFAM" id="SSF55200">
    <property type="entry name" value="Translation initiation factor IF3, C-terminal domain"/>
    <property type="match status" value="1"/>
</dbReference>
<organism evidence="4 5">
    <name type="scientific">Phaeomoniella chlamydospora</name>
    <name type="common">Phaeoacremonium chlamydosporum</name>
    <dbReference type="NCBI Taxonomy" id="158046"/>
    <lineage>
        <taxon>Eukaryota</taxon>
        <taxon>Fungi</taxon>
        <taxon>Dikarya</taxon>
        <taxon>Ascomycota</taxon>
        <taxon>Pezizomycotina</taxon>
        <taxon>Eurotiomycetes</taxon>
        <taxon>Chaetothyriomycetidae</taxon>
        <taxon>Phaeomoniellales</taxon>
        <taxon>Phaeomoniellaceae</taxon>
        <taxon>Phaeomoniella</taxon>
    </lineage>
</organism>
<sequence>MSHARGLVTPAEALYQVIARPAPLCRRRLLALPSQTRIRSFNPPQIATYFRSRLPTSPNARFEKPDPFPDYIKNDQIASQRVYVLHPETNDLDEPRDRKKLLRMMGDRQRLQDEGIGIFMADEQDAKRKDEDELLLVQMGIGPEQIPVCKIMERKALILQRMERDSKAKERAKATRAKASKELEVNWAISQNDLRLKLQQLEGFVSQGKRVVIVLAGRRRGRKATAEEAEDVLLQIRQKVREIGAVEGRPMQGNMLGSATISIEKRS</sequence>
<dbReference type="PANTHER" id="PTHR10938:SF0">
    <property type="entry name" value="TRANSLATION INITIATION FACTOR IF-3, MITOCHONDRIAL"/>
    <property type="match status" value="1"/>
</dbReference>
<dbReference type="InterPro" id="IPR036788">
    <property type="entry name" value="T_IF-3_C_sf"/>
</dbReference>
<dbReference type="GO" id="GO:0003743">
    <property type="term" value="F:translation initiation factor activity"/>
    <property type="evidence" value="ECO:0007669"/>
    <property type="project" value="UniProtKB-KW"/>
</dbReference>
<evidence type="ECO:0000256" key="3">
    <source>
        <dbReference type="ARBA" id="ARBA00022917"/>
    </source>
</evidence>
<dbReference type="GO" id="GO:0043022">
    <property type="term" value="F:ribosome binding"/>
    <property type="evidence" value="ECO:0007669"/>
    <property type="project" value="TreeGrafter"/>
</dbReference>
<proteinExistence type="inferred from homology"/>
<dbReference type="OrthoDB" id="21573at2759"/>
<dbReference type="AlphaFoldDB" id="A0A0G2GRF0"/>
<dbReference type="Gene3D" id="3.30.110.10">
    <property type="entry name" value="Translation initiation factor 3 (IF-3), C-terminal domain"/>
    <property type="match status" value="1"/>
</dbReference>
<evidence type="ECO:0000313" key="4">
    <source>
        <dbReference type="EMBL" id="KKY19370.1"/>
    </source>
</evidence>
<reference evidence="4 5" key="1">
    <citation type="submission" date="2015-05" db="EMBL/GenBank/DDBJ databases">
        <title>Distinctive expansion of gene families associated with plant cell wall degradation and secondary metabolism in the genomes of grapevine trunk pathogens.</title>
        <authorList>
            <person name="Lawrence D.P."/>
            <person name="Travadon R."/>
            <person name="Rolshausen P.E."/>
            <person name="Baumgartner K."/>
        </authorList>
    </citation>
    <scope>NUCLEOTIDE SEQUENCE [LARGE SCALE GENOMIC DNA]</scope>
    <source>
        <strain evidence="4">UCRPC4</strain>
    </source>
</reference>
<gene>
    <name evidence="4" type="ORF">UCRPC4_g04530</name>
</gene>
<dbReference type="InterPro" id="IPR001288">
    <property type="entry name" value="Translation_initiation_fac_3"/>
</dbReference>
<evidence type="ECO:0000256" key="2">
    <source>
        <dbReference type="ARBA" id="ARBA00022540"/>
    </source>
</evidence>
<protein>
    <submittedName>
        <fullName evidence="4">Putative translation initiation factor if3</fullName>
    </submittedName>
</protein>
<keyword evidence="2 4" id="KW-0396">Initiation factor</keyword>
<comment type="caution">
    <text evidence="4">The sequence shown here is derived from an EMBL/GenBank/DDBJ whole genome shotgun (WGS) entry which is preliminary data.</text>
</comment>
<keyword evidence="3" id="KW-0648">Protein biosynthesis</keyword>
<comment type="similarity">
    <text evidence="1">Belongs to the IF-3 family.</text>
</comment>